<name>A0A9X3CD59_9VIBR</name>
<keyword evidence="9 10" id="KW-0472">Membrane</keyword>
<dbReference type="EMBL" id="JAKRRX010000022">
    <property type="protein sequence ID" value="MCW8333344.1"/>
    <property type="molecule type" value="Genomic_DNA"/>
</dbReference>
<dbReference type="InterPro" id="IPR023229">
    <property type="entry name" value="T2SS_M_periplasmic_sf"/>
</dbReference>
<proteinExistence type="inferred from homology"/>
<keyword evidence="8 11" id="KW-1133">Transmembrane helix</keyword>
<reference evidence="12" key="1">
    <citation type="submission" date="2022-02" db="EMBL/GenBank/DDBJ databases">
        <title>Vibrio sp. nov., a new bacterium isolated from Bohai sea, China.</title>
        <authorList>
            <person name="Yuan Y."/>
        </authorList>
    </citation>
    <scope>NUCLEOTIDE SEQUENCE</scope>
    <source>
        <strain evidence="12">DBSS07</strain>
    </source>
</reference>
<keyword evidence="13" id="KW-1185">Reference proteome</keyword>
<keyword evidence="3 10" id="KW-0813">Transport</keyword>
<keyword evidence="5 10" id="KW-0997">Cell inner membrane</keyword>
<dbReference type="GO" id="GO:0015628">
    <property type="term" value="P:protein secretion by the type II secretion system"/>
    <property type="evidence" value="ECO:0007669"/>
    <property type="project" value="InterPro"/>
</dbReference>
<dbReference type="GO" id="GO:0015627">
    <property type="term" value="C:type II protein secretion system complex"/>
    <property type="evidence" value="ECO:0007669"/>
    <property type="project" value="InterPro"/>
</dbReference>
<evidence type="ECO:0000256" key="2">
    <source>
        <dbReference type="ARBA" id="ARBA00010637"/>
    </source>
</evidence>
<evidence type="ECO:0000256" key="5">
    <source>
        <dbReference type="ARBA" id="ARBA00022519"/>
    </source>
</evidence>
<dbReference type="AlphaFoldDB" id="A0A9X3CD59"/>
<evidence type="ECO:0000313" key="13">
    <source>
        <dbReference type="Proteomes" id="UP001155586"/>
    </source>
</evidence>
<dbReference type="Gene3D" id="3.30.1360.100">
    <property type="entry name" value="General secretion pathway protein M, EpsM"/>
    <property type="match status" value="1"/>
</dbReference>
<keyword evidence="6 11" id="KW-0812">Transmembrane</keyword>
<dbReference type="Proteomes" id="UP001155586">
    <property type="component" value="Unassembled WGS sequence"/>
</dbReference>
<evidence type="ECO:0000256" key="9">
    <source>
        <dbReference type="ARBA" id="ARBA00023136"/>
    </source>
</evidence>
<evidence type="ECO:0000256" key="11">
    <source>
        <dbReference type="SAM" id="Phobius"/>
    </source>
</evidence>
<evidence type="ECO:0000256" key="3">
    <source>
        <dbReference type="ARBA" id="ARBA00022448"/>
    </source>
</evidence>
<evidence type="ECO:0000256" key="8">
    <source>
        <dbReference type="ARBA" id="ARBA00022989"/>
    </source>
</evidence>
<keyword evidence="4 10" id="KW-1003">Cell membrane</keyword>
<comment type="function">
    <text evidence="10">Inner membrane component of the type II secretion system required for the energy-dependent secretion of extracellular factors such as proteases and toxins from the periplasm.</text>
</comment>
<evidence type="ECO:0000256" key="4">
    <source>
        <dbReference type="ARBA" id="ARBA00022475"/>
    </source>
</evidence>
<dbReference type="RefSeq" id="WP_265686929.1">
    <property type="nucleotide sequence ID" value="NZ_JAKRRX010000022.1"/>
</dbReference>
<dbReference type="SUPFAM" id="SSF103054">
    <property type="entry name" value="General secretion pathway protein M, EpsM"/>
    <property type="match status" value="1"/>
</dbReference>
<dbReference type="GO" id="GO:0005886">
    <property type="term" value="C:plasma membrane"/>
    <property type="evidence" value="ECO:0007669"/>
    <property type="project" value="UniProtKB-SubCell"/>
</dbReference>
<keyword evidence="7 10" id="KW-0653">Protein transport</keyword>
<accession>A0A9X3CD59</accession>
<organism evidence="12 13">
    <name type="scientific">Vibrio paucivorans</name>
    <dbReference type="NCBI Taxonomy" id="2829489"/>
    <lineage>
        <taxon>Bacteria</taxon>
        <taxon>Pseudomonadati</taxon>
        <taxon>Pseudomonadota</taxon>
        <taxon>Gammaproteobacteria</taxon>
        <taxon>Vibrionales</taxon>
        <taxon>Vibrionaceae</taxon>
        <taxon>Vibrio</taxon>
    </lineage>
</organism>
<dbReference type="PIRSF" id="PIRSF006291">
    <property type="entry name" value="GspM"/>
    <property type="match status" value="1"/>
</dbReference>
<comment type="caution">
    <text evidence="12">The sequence shown here is derived from an EMBL/GenBank/DDBJ whole genome shotgun (WGS) entry which is preliminary data.</text>
</comment>
<dbReference type="Pfam" id="PF04612">
    <property type="entry name" value="T2SSM"/>
    <property type="match status" value="1"/>
</dbReference>
<evidence type="ECO:0000313" key="12">
    <source>
        <dbReference type="EMBL" id="MCW8333344.1"/>
    </source>
</evidence>
<evidence type="ECO:0000256" key="7">
    <source>
        <dbReference type="ARBA" id="ARBA00022927"/>
    </source>
</evidence>
<protein>
    <recommendedName>
        <fullName evidence="10">Type II secretion system protein M</fullName>
        <shortName evidence="10">T2SS protein M</shortName>
    </recommendedName>
    <alternativeName>
        <fullName evidence="10">General secretion pathway protein M</fullName>
    </alternativeName>
</protein>
<comment type="subcellular location">
    <subcellularLocation>
        <location evidence="1">Cell inner membrane</location>
        <topology evidence="1">Single-pass membrane protein</topology>
    </subcellularLocation>
</comment>
<evidence type="ECO:0000256" key="1">
    <source>
        <dbReference type="ARBA" id="ARBA00004377"/>
    </source>
</evidence>
<evidence type="ECO:0000256" key="10">
    <source>
        <dbReference type="PIRNR" id="PIRNR006291"/>
    </source>
</evidence>
<gene>
    <name evidence="12" type="ORF">MD483_05850</name>
</gene>
<evidence type="ECO:0000256" key="6">
    <source>
        <dbReference type="ARBA" id="ARBA00022692"/>
    </source>
</evidence>
<feature type="transmembrane region" description="Helical" evidence="11">
    <location>
        <begin position="21"/>
        <end position="39"/>
    </location>
</feature>
<dbReference type="InterPro" id="IPR007690">
    <property type="entry name" value="T2SS_GspM"/>
</dbReference>
<comment type="similarity">
    <text evidence="2 10">Belongs to the GSP M family.</text>
</comment>
<sequence>MDKMLATFNAWWGSISQREQRLVMVCTALLVVGGIYWGVIQPLTERAEQAQMSINSEKQLFNWVSNKADEITSLRAQSGIKTSSQPMNQVISSSARRFNIELIRVQPRDEMIQVWIQPVVFNQFVNWLDYLQQEQGVGVEFLDIDRSERAGVVEVKRLQFKRGS</sequence>